<evidence type="ECO:0000256" key="1">
    <source>
        <dbReference type="ARBA" id="ARBA00004651"/>
    </source>
</evidence>
<evidence type="ECO:0000256" key="3">
    <source>
        <dbReference type="ARBA" id="ARBA00022475"/>
    </source>
</evidence>
<dbReference type="Gene3D" id="1.10.3720.10">
    <property type="entry name" value="MetI-like"/>
    <property type="match status" value="1"/>
</dbReference>
<evidence type="ECO:0000256" key="4">
    <source>
        <dbReference type="ARBA" id="ARBA00022692"/>
    </source>
</evidence>
<reference evidence="9" key="1">
    <citation type="submission" date="2020-05" db="EMBL/GenBank/DDBJ databases">
        <authorList>
            <person name="Chiriac C."/>
            <person name="Salcher M."/>
            <person name="Ghai R."/>
            <person name="Kavagutti S V."/>
        </authorList>
    </citation>
    <scope>NUCLEOTIDE SEQUENCE</scope>
</reference>
<dbReference type="EMBL" id="CAEZUP010000020">
    <property type="protein sequence ID" value="CAB4604482.1"/>
    <property type="molecule type" value="Genomic_DNA"/>
</dbReference>
<dbReference type="PANTHER" id="PTHR43163">
    <property type="entry name" value="DIPEPTIDE TRANSPORT SYSTEM PERMEASE PROTEIN DPPB-RELATED"/>
    <property type="match status" value="1"/>
</dbReference>
<dbReference type="InterPro" id="IPR035906">
    <property type="entry name" value="MetI-like_sf"/>
</dbReference>
<feature type="transmembrane region" description="Helical" evidence="7">
    <location>
        <begin position="99"/>
        <end position="119"/>
    </location>
</feature>
<feature type="domain" description="ABC transmembrane type-1" evidence="8">
    <location>
        <begin position="93"/>
        <end position="302"/>
    </location>
</feature>
<dbReference type="AlphaFoldDB" id="A0A6J6GSW5"/>
<evidence type="ECO:0000313" key="9">
    <source>
        <dbReference type="EMBL" id="CAB4604482.1"/>
    </source>
</evidence>
<dbReference type="GO" id="GO:0005886">
    <property type="term" value="C:plasma membrane"/>
    <property type="evidence" value="ECO:0007669"/>
    <property type="project" value="UniProtKB-SubCell"/>
</dbReference>
<dbReference type="InterPro" id="IPR000515">
    <property type="entry name" value="MetI-like"/>
</dbReference>
<feature type="transmembrane region" description="Helical" evidence="7">
    <location>
        <begin position="281"/>
        <end position="305"/>
    </location>
</feature>
<evidence type="ECO:0000259" key="8">
    <source>
        <dbReference type="PROSITE" id="PS50928"/>
    </source>
</evidence>
<sequence>MRFVRKKVLQLVIVLLSVTFLSFLLLELIPGDPAARICGLAGSECIAEKRAELNLDDPMPVRYANWLGDALTGDLGQSARNQQPVWEALKQRLPVTIELLLYSQFLALFIAIPAGLFAAQRAGGIFDKASTGVLFAFLCVPSFMLALLLILIFPVKLGLFQTTGYTPFTENPFKSLGSLFLPAVTLAMAEMATYMRLLRTDLISTMQEDYITMARAKGMSPRRVLLGHAFKPSTFSLVTVVGLNFGRLIGGTLIIEVIFGINGLGKYTVDAINGKDFIPVQGAIVIIAIGYVLINFAVDMLYAVLDPRIRHARALV</sequence>
<feature type="transmembrane region" description="Helical" evidence="7">
    <location>
        <begin position="175"/>
        <end position="197"/>
    </location>
</feature>
<keyword evidence="4 7" id="KW-0812">Transmembrane</keyword>
<dbReference type="GO" id="GO:0055085">
    <property type="term" value="P:transmembrane transport"/>
    <property type="evidence" value="ECO:0007669"/>
    <property type="project" value="InterPro"/>
</dbReference>
<dbReference type="Pfam" id="PF19300">
    <property type="entry name" value="BPD_transp_1_N"/>
    <property type="match status" value="1"/>
</dbReference>
<gene>
    <name evidence="9" type="ORF">UFOPK1835_00672</name>
</gene>
<proteinExistence type="predicted"/>
<keyword evidence="5 7" id="KW-1133">Transmembrane helix</keyword>
<evidence type="ECO:0000256" key="6">
    <source>
        <dbReference type="ARBA" id="ARBA00023136"/>
    </source>
</evidence>
<evidence type="ECO:0000256" key="2">
    <source>
        <dbReference type="ARBA" id="ARBA00022448"/>
    </source>
</evidence>
<evidence type="ECO:0000256" key="5">
    <source>
        <dbReference type="ARBA" id="ARBA00022989"/>
    </source>
</evidence>
<keyword evidence="2" id="KW-0813">Transport</keyword>
<protein>
    <submittedName>
        <fullName evidence="9">Unannotated protein</fullName>
    </submittedName>
</protein>
<feature type="transmembrane region" description="Helical" evidence="7">
    <location>
        <begin position="131"/>
        <end position="155"/>
    </location>
</feature>
<keyword evidence="6 7" id="KW-0472">Membrane</keyword>
<evidence type="ECO:0000256" key="7">
    <source>
        <dbReference type="SAM" id="Phobius"/>
    </source>
</evidence>
<dbReference type="PROSITE" id="PS50928">
    <property type="entry name" value="ABC_TM1"/>
    <property type="match status" value="1"/>
</dbReference>
<comment type="subcellular location">
    <subcellularLocation>
        <location evidence="1">Cell membrane</location>
        <topology evidence="1">Multi-pass membrane protein</topology>
    </subcellularLocation>
</comment>
<dbReference type="PANTHER" id="PTHR43163:SF6">
    <property type="entry name" value="DIPEPTIDE TRANSPORT SYSTEM PERMEASE PROTEIN DPPB-RELATED"/>
    <property type="match status" value="1"/>
</dbReference>
<dbReference type="SUPFAM" id="SSF161098">
    <property type="entry name" value="MetI-like"/>
    <property type="match status" value="1"/>
</dbReference>
<organism evidence="9">
    <name type="scientific">freshwater metagenome</name>
    <dbReference type="NCBI Taxonomy" id="449393"/>
    <lineage>
        <taxon>unclassified sequences</taxon>
        <taxon>metagenomes</taxon>
        <taxon>ecological metagenomes</taxon>
    </lineage>
</organism>
<keyword evidence="3" id="KW-1003">Cell membrane</keyword>
<dbReference type="InterPro" id="IPR045621">
    <property type="entry name" value="BPD_transp_1_N"/>
</dbReference>
<name>A0A6J6GSW5_9ZZZZ</name>
<accession>A0A6J6GSW5</accession>
<dbReference type="CDD" id="cd06261">
    <property type="entry name" value="TM_PBP2"/>
    <property type="match status" value="1"/>
</dbReference>
<dbReference type="Pfam" id="PF00528">
    <property type="entry name" value="BPD_transp_1"/>
    <property type="match status" value="1"/>
</dbReference>
<feature type="transmembrane region" description="Helical" evidence="7">
    <location>
        <begin position="235"/>
        <end position="261"/>
    </location>
</feature>